<proteinExistence type="predicted"/>
<dbReference type="InterPro" id="IPR024445">
    <property type="entry name" value="Tnp_ISXO2-like"/>
</dbReference>
<reference evidence="3" key="1">
    <citation type="submission" date="2018-02" db="EMBL/GenBank/DDBJ databases">
        <authorList>
            <person name="Hausmann B."/>
        </authorList>
    </citation>
    <scope>NUCLEOTIDE SEQUENCE [LARGE SCALE GENOMIC DNA]</scope>
    <source>
        <strain evidence="3">Peat soil MAG SbA1</strain>
    </source>
</reference>
<dbReference type="AlphaFoldDB" id="A0A2U3JYZ8"/>
<dbReference type="Pfam" id="PF12760">
    <property type="entry name" value="Zn_ribbon_IS1595"/>
    <property type="match status" value="1"/>
</dbReference>
<dbReference type="SMART" id="SM01126">
    <property type="entry name" value="DDE_Tnp_IS1595"/>
    <property type="match status" value="1"/>
</dbReference>
<dbReference type="InterPro" id="IPR053164">
    <property type="entry name" value="IS1016-like_transposase"/>
</dbReference>
<dbReference type="PANTHER" id="PTHR47163">
    <property type="entry name" value="DDE_TNP_IS1595 DOMAIN-CONTAINING PROTEIN"/>
    <property type="match status" value="1"/>
</dbReference>
<feature type="domain" description="ISXO2-like transposase" evidence="1">
    <location>
        <begin position="132"/>
        <end position="294"/>
    </location>
</feature>
<dbReference type="NCBIfam" id="NF033547">
    <property type="entry name" value="transpos_IS1595"/>
    <property type="match status" value="1"/>
</dbReference>
<dbReference type="PANTHER" id="PTHR47163:SF2">
    <property type="entry name" value="SI:DKEY-17M8.2"/>
    <property type="match status" value="1"/>
</dbReference>
<protein>
    <submittedName>
        <fullName evidence="2">Transposase</fullName>
    </submittedName>
</protein>
<dbReference type="OrthoDB" id="9769409at2"/>
<sequence>MVENSCTYPQTLVEAIRYFQDPAVCVEFMAQMRWPLGVECPHCQSKRHSFLRTRRIWKCLECRKQFSAKVGTVFEDSAIPLDKWLTAVWLVVNCKNGISSWELHRTLKVTQKAAWFMLHRIRTALQDVPFGKMGGPGVEVEVDETYVGAKAENIHKSRKERIKRLREQTVEPNSIMARYYAKTPIQGFLDREERKVRATVIPNVKRETLQERILSQVEKGSHVYTDQAMAYTHLQSHFVHEVVNHLETYVKGRVHTNGLENFWSLLKRSLKGSYVAVEPFHLFRYVDEQVFRYNNRATKENPLNDADRFLLAMHQVAGKRLTYAEVTGKAGTTPF</sequence>
<evidence type="ECO:0000313" key="2">
    <source>
        <dbReference type="EMBL" id="SPF32652.1"/>
    </source>
</evidence>
<evidence type="ECO:0000259" key="1">
    <source>
        <dbReference type="SMART" id="SM01126"/>
    </source>
</evidence>
<evidence type="ECO:0000313" key="3">
    <source>
        <dbReference type="Proteomes" id="UP000238701"/>
    </source>
</evidence>
<accession>A0A2U3JYZ8</accession>
<organism evidence="2 3">
    <name type="scientific">Candidatus Sulfotelmatobacter kueseliae</name>
    <dbReference type="NCBI Taxonomy" id="2042962"/>
    <lineage>
        <taxon>Bacteria</taxon>
        <taxon>Pseudomonadati</taxon>
        <taxon>Acidobacteriota</taxon>
        <taxon>Terriglobia</taxon>
        <taxon>Terriglobales</taxon>
        <taxon>Candidatus Korobacteraceae</taxon>
        <taxon>Candidatus Sulfotelmatobacter</taxon>
    </lineage>
</organism>
<name>A0A2U3JYZ8_9BACT</name>
<dbReference type="InterPro" id="IPR024442">
    <property type="entry name" value="Transposase_Zn_ribbon"/>
</dbReference>
<gene>
    <name evidence="2" type="ORF">SBA1_1070012</name>
</gene>
<dbReference type="Proteomes" id="UP000238701">
    <property type="component" value="Unassembled WGS sequence"/>
</dbReference>
<dbReference type="EMBL" id="OMOD01000010">
    <property type="protein sequence ID" value="SPF32652.1"/>
    <property type="molecule type" value="Genomic_DNA"/>
</dbReference>
<dbReference type="Pfam" id="PF12762">
    <property type="entry name" value="DDE_Tnp_IS1595"/>
    <property type="match status" value="1"/>
</dbReference>